<dbReference type="Pfam" id="PF18395">
    <property type="entry name" value="Cas3_C"/>
    <property type="match status" value="1"/>
</dbReference>
<keyword evidence="8" id="KW-0067">ATP-binding</keyword>
<dbReference type="InterPro" id="IPR041372">
    <property type="entry name" value="Cas3_C"/>
</dbReference>
<keyword evidence="4" id="KW-0479">Metal-binding</keyword>
<sequence>MEVQTQALTLWAKSGDPFHPLLAHMLDTAAVAWAILEREPGRTRKLYATDWNLGEKEALPWVAFLAGLHDLGKASPVFQAAWDEGAKRVWDAGLTWDEELVREQWVAHGVFTELYVKDVLKRHGLPLRLADPLAKGLGAHHGFLAQGEELRTARRVHVKSEASTWREVRDHLAQKLARALGLDLPLVLPVEEVGTPAILRVMALASFADWIASDPRFFPYGRDPEALEYWQDALELARKALEDLPWPRVNPRGVRRFEELFPFSPNPLQSSVPELLEKTPGDSVLLLVEAPMGLGKTEAALYASHLLRERLDHRGLYVALPTQATANGLFNRIREFLERLSGGERWELQLQHGAALLNPQYAELLERARPMEVYDIELERNPGQESGGVAASTWFSAKKRAMLAGHGVGTLDQALLGVLKVKHHFIRLWGLMNRVVVLDEVHAYDTYTSGLLKSLLLWLRALGSSVILMTATLPKKKREELLSAWGVGGVELPPYPRVAAFSGGGLLGARHVPLEEKTLHLQGAPTEVSQVAEALKEQLPGALGALVNTVDRAQALYQALGEGERLTLDELLDSFGAGPNQGAWPGLWEIREEKGRWVVGKRLKDGTLVFLLHARFPAEERALREAVTLALFGKHGPRPEKAILVATQVAEQSLDLDFDLLYSDLAPVDLLFQRAGRLHRHTRKRPEGHQTPVLLVGGLTDKPEFGRELHWNRVYEDYVLLSTWLALQGRETVKVPADLEGLLEEVYERLPEGFPDSLRDRARKSYQNLIDRLQKDASMAGNLSLAELDRLLSQLDASALASDFRLDDEEENASTQRFLTRLGEPSVSVVPLYRRGEEWFLDADGRRPAKMKGDLGKEDVLALWSRAVRLSRFPIPQTLLGEKPPSAWAKSGLLRGLRPLEVERVFAREDSVLKVVVDEELGVVYVDV</sequence>
<dbReference type="InterPro" id="IPR006474">
    <property type="entry name" value="Helicase_Cas3_CRISPR-ass_core"/>
</dbReference>
<dbReference type="PATRIC" id="fig|37636.3.peg.2646"/>
<evidence type="ECO:0000313" key="12">
    <source>
        <dbReference type="EMBL" id="KPD32378.1"/>
    </source>
</evidence>
<evidence type="ECO:0000256" key="7">
    <source>
        <dbReference type="ARBA" id="ARBA00022806"/>
    </source>
</evidence>
<evidence type="ECO:0000259" key="11">
    <source>
        <dbReference type="PROSITE" id="PS51643"/>
    </source>
</evidence>
<dbReference type="CDD" id="cd09641">
    <property type="entry name" value="Cas3''_I"/>
    <property type="match status" value="1"/>
</dbReference>
<evidence type="ECO:0000256" key="3">
    <source>
        <dbReference type="ARBA" id="ARBA00022722"/>
    </source>
</evidence>
<dbReference type="Pfam" id="PF18019">
    <property type="entry name" value="Cas3_HD"/>
    <property type="match status" value="1"/>
</dbReference>
<keyword evidence="7" id="KW-0347">Helicase</keyword>
<evidence type="ECO:0000256" key="5">
    <source>
        <dbReference type="ARBA" id="ARBA00022741"/>
    </source>
</evidence>
<dbReference type="InterPro" id="IPR027417">
    <property type="entry name" value="P-loop_NTPase"/>
</dbReference>
<dbReference type="InterPro" id="IPR014001">
    <property type="entry name" value="Helicase_ATP-bd"/>
</dbReference>
<reference evidence="12 13" key="1">
    <citation type="submission" date="2015-09" db="EMBL/GenBank/DDBJ databases">
        <title>Draft genome sequence of Thermus scotoductus strain K1 isolated from a geothermal spring in Nagorno-Karabakh, Armenia.</title>
        <authorList>
            <person name="Saghatelyan A."/>
            <person name="Poghosyan L."/>
            <person name="Panosyan H."/>
            <person name="Birkeland N.-K."/>
        </authorList>
    </citation>
    <scope>NUCLEOTIDE SEQUENCE [LARGE SCALE GENOMIC DNA]</scope>
    <source>
        <strain evidence="12 13">K1</strain>
    </source>
</reference>
<dbReference type="PROSITE" id="PS51192">
    <property type="entry name" value="HELICASE_ATP_BIND_1"/>
    <property type="match status" value="1"/>
</dbReference>
<evidence type="ECO:0000256" key="6">
    <source>
        <dbReference type="ARBA" id="ARBA00022801"/>
    </source>
</evidence>
<keyword evidence="5" id="KW-0547">Nucleotide-binding</keyword>
<accession>A0A0N0IR52</accession>
<dbReference type="GO" id="GO:0046872">
    <property type="term" value="F:metal ion binding"/>
    <property type="evidence" value="ECO:0007669"/>
    <property type="project" value="UniProtKB-KW"/>
</dbReference>
<dbReference type="Pfam" id="PF22590">
    <property type="entry name" value="Cas3-like_C_2"/>
    <property type="match status" value="1"/>
</dbReference>
<keyword evidence="6" id="KW-0378">Hydrolase</keyword>
<evidence type="ECO:0000259" key="10">
    <source>
        <dbReference type="PROSITE" id="PS51192"/>
    </source>
</evidence>
<keyword evidence="3" id="KW-0540">Nuclease</keyword>
<dbReference type="Gene3D" id="1.10.3210.30">
    <property type="match status" value="1"/>
</dbReference>
<dbReference type="GO" id="GO:0004518">
    <property type="term" value="F:nuclease activity"/>
    <property type="evidence" value="ECO:0007669"/>
    <property type="project" value="UniProtKB-KW"/>
</dbReference>
<feature type="domain" description="HD Cas3-type" evidence="11">
    <location>
        <begin position="14"/>
        <end position="211"/>
    </location>
</feature>
<keyword evidence="9" id="KW-0051">Antiviral defense</keyword>
<dbReference type="GO" id="GO:0016787">
    <property type="term" value="F:hydrolase activity"/>
    <property type="evidence" value="ECO:0007669"/>
    <property type="project" value="UniProtKB-KW"/>
</dbReference>
<dbReference type="SMART" id="SM00487">
    <property type="entry name" value="DEXDc"/>
    <property type="match status" value="1"/>
</dbReference>
<dbReference type="InterPro" id="IPR038257">
    <property type="entry name" value="CRISPR-assoc_Cas3_HD_sf"/>
</dbReference>
<dbReference type="PANTHER" id="PTHR47963:SF9">
    <property type="entry name" value="CRISPR-ASSOCIATED ENDONUCLEASE_HELICASE CAS3"/>
    <property type="match status" value="1"/>
</dbReference>
<comment type="similarity">
    <text evidence="2">In the central section; belongs to the CRISPR-associated helicase Cas3 family.</text>
</comment>
<dbReference type="InterPro" id="IPR054712">
    <property type="entry name" value="Cas3-like_dom"/>
</dbReference>
<dbReference type="EMBL" id="LJJR01000008">
    <property type="protein sequence ID" value="KPD32378.1"/>
    <property type="molecule type" value="Genomic_DNA"/>
</dbReference>
<dbReference type="AlphaFoldDB" id="A0A0N0IR52"/>
<evidence type="ECO:0000256" key="1">
    <source>
        <dbReference type="ARBA" id="ARBA00006847"/>
    </source>
</evidence>
<evidence type="ECO:0000256" key="8">
    <source>
        <dbReference type="ARBA" id="ARBA00022840"/>
    </source>
</evidence>
<name>A0A0N0IR52_THESC</name>
<gene>
    <name evidence="12" type="ORF">AN926_04460</name>
</gene>
<dbReference type="GO" id="GO:0003724">
    <property type="term" value="F:RNA helicase activity"/>
    <property type="evidence" value="ECO:0007669"/>
    <property type="project" value="TreeGrafter"/>
</dbReference>
<dbReference type="PANTHER" id="PTHR47963">
    <property type="entry name" value="DEAD-BOX ATP-DEPENDENT RNA HELICASE 47, MITOCHONDRIAL"/>
    <property type="match status" value="1"/>
</dbReference>
<dbReference type="InterPro" id="IPR006483">
    <property type="entry name" value="CRISPR-assoc_Cas3_HD"/>
</dbReference>
<dbReference type="SUPFAM" id="SSF52540">
    <property type="entry name" value="P-loop containing nucleoside triphosphate hydrolases"/>
    <property type="match status" value="1"/>
</dbReference>
<dbReference type="Gene3D" id="3.40.50.300">
    <property type="entry name" value="P-loop containing nucleotide triphosphate hydrolases"/>
    <property type="match status" value="1"/>
</dbReference>
<protein>
    <submittedName>
        <fullName evidence="12">CRISPR-associated protein Cas3</fullName>
    </submittedName>
</protein>
<dbReference type="InterPro" id="IPR050547">
    <property type="entry name" value="DEAD_box_RNA_helicases"/>
</dbReference>
<proteinExistence type="inferred from homology"/>
<dbReference type="Proteomes" id="UP000053099">
    <property type="component" value="Unassembled WGS sequence"/>
</dbReference>
<dbReference type="NCBIfam" id="TIGR01587">
    <property type="entry name" value="cas3_core"/>
    <property type="match status" value="1"/>
</dbReference>
<dbReference type="PROSITE" id="PS51643">
    <property type="entry name" value="HD_CAS3"/>
    <property type="match status" value="1"/>
</dbReference>
<evidence type="ECO:0000256" key="2">
    <source>
        <dbReference type="ARBA" id="ARBA00009046"/>
    </source>
</evidence>
<evidence type="ECO:0000256" key="9">
    <source>
        <dbReference type="ARBA" id="ARBA00023118"/>
    </source>
</evidence>
<dbReference type="GO" id="GO:0003723">
    <property type="term" value="F:RNA binding"/>
    <property type="evidence" value="ECO:0007669"/>
    <property type="project" value="TreeGrafter"/>
</dbReference>
<dbReference type="GO" id="GO:0051607">
    <property type="term" value="P:defense response to virus"/>
    <property type="evidence" value="ECO:0007669"/>
    <property type="project" value="UniProtKB-KW"/>
</dbReference>
<dbReference type="GO" id="GO:0005524">
    <property type="term" value="F:ATP binding"/>
    <property type="evidence" value="ECO:0007669"/>
    <property type="project" value="UniProtKB-KW"/>
</dbReference>
<evidence type="ECO:0000256" key="4">
    <source>
        <dbReference type="ARBA" id="ARBA00022723"/>
    </source>
</evidence>
<comment type="similarity">
    <text evidence="1">In the N-terminal section; belongs to the CRISPR-associated nuclease Cas3-HD family.</text>
</comment>
<feature type="domain" description="Helicase ATP-binding" evidence="10">
    <location>
        <begin position="286"/>
        <end position="491"/>
    </location>
</feature>
<organism evidence="12 13">
    <name type="scientific">Thermus scotoductus</name>
    <dbReference type="NCBI Taxonomy" id="37636"/>
    <lineage>
        <taxon>Bacteria</taxon>
        <taxon>Thermotogati</taxon>
        <taxon>Deinococcota</taxon>
        <taxon>Deinococci</taxon>
        <taxon>Thermales</taxon>
        <taxon>Thermaceae</taxon>
        <taxon>Thermus</taxon>
    </lineage>
</organism>
<comment type="caution">
    <text evidence="12">The sequence shown here is derived from an EMBL/GenBank/DDBJ whole genome shotgun (WGS) entry which is preliminary data.</text>
</comment>
<dbReference type="NCBIfam" id="TIGR01596">
    <property type="entry name" value="cas3_HD"/>
    <property type="match status" value="1"/>
</dbReference>
<evidence type="ECO:0000313" key="13">
    <source>
        <dbReference type="Proteomes" id="UP000053099"/>
    </source>
</evidence>